<keyword evidence="1" id="KW-0732">Signal</keyword>
<evidence type="ECO:0000313" key="3">
    <source>
        <dbReference type="Proteomes" id="UP001432322"/>
    </source>
</evidence>
<protein>
    <recommendedName>
        <fullName evidence="4">Secreted protein</fullName>
    </recommendedName>
</protein>
<reference evidence="2" key="1">
    <citation type="submission" date="2023-10" db="EMBL/GenBank/DDBJ databases">
        <title>Genome assembly of Pristionchus species.</title>
        <authorList>
            <person name="Yoshida K."/>
            <person name="Sommer R.J."/>
        </authorList>
    </citation>
    <scope>NUCLEOTIDE SEQUENCE</scope>
    <source>
        <strain evidence="2">RS5133</strain>
    </source>
</reference>
<feature type="non-terminal residue" evidence="2">
    <location>
        <position position="114"/>
    </location>
</feature>
<keyword evidence="3" id="KW-1185">Reference proteome</keyword>
<name>A0AAV5UYA5_9BILA</name>
<accession>A0AAV5UYA5</accession>
<dbReference type="Proteomes" id="UP001432322">
    <property type="component" value="Unassembled WGS sequence"/>
</dbReference>
<dbReference type="EMBL" id="BTSY01000001">
    <property type="protein sequence ID" value="GMT11748.1"/>
    <property type="molecule type" value="Genomic_DNA"/>
</dbReference>
<feature type="chain" id="PRO_5043697427" description="Secreted protein" evidence="1">
    <location>
        <begin position="18"/>
        <end position="114"/>
    </location>
</feature>
<evidence type="ECO:0008006" key="4">
    <source>
        <dbReference type="Google" id="ProtNLM"/>
    </source>
</evidence>
<organism evidence="2 3">
    <name type="scientific">Pristionchus fissidentatus</name>
    <dbReference type="NCBI Taxonomy" id="1538716"/>
    <lineage>
        <taxon>Eukaryota</taxon>
        <taxon>Metazoa</taxon>
        <taxon>Ecdysozoa</taxon>
        <taxon>Nematoda</taxon>
        <taxon>Chromadorea</taxon>
        <taxon>Rhabditida</taxon>
        <taxon>Rhabditina</taxon>
        <taxon>Diplogasteromorpha</taxon>
        <taxon>Diplogasteroidea</taxon>
        <taxon>Neodiplogasteridae</taxon>
        <taxon>Pristionchus</taxon>
    </lineage>
</organism>
<feature type="signal peptide" evidence="1">
    <location>
        <begin position="1"/>
        <end position="17"/>
    </location>
</feature>
<comment type="caution">
    <text evidence="2">The sequence shown here is derived from an EMBL/GenBank/DDBJ whole genome shotgun (WGS) entry which is preliminary data.</text>
</comment>
<proteinExistence type="predicted"/>
<dbReference type="AlphaFoldDB" id="A0AAV5UYA5"/>
<sequence>MRLSLLLTLLLIRLSAGDPNLEDEAMDSCDDEPVEKRIKTVCYFATSRKSGSETVERKKAFQVSDSCEGNLLSQPWRIHLLARPTSSLAIRTPHSSTRLNNLVSTGRECASRLE</sequence>
<evidence type="ECO:0000256" key="1">
    <source>
        <dbReference type="SAM" id="SignalP"/>
    </source>
</evidence>
<gene>
    <name evidence="2" type="ORF">PFISCL1PPCAC_3045</name>
</gene>
<evidence type="ECO:0000313" key="2">
    <source>
        <dbReference type="EMBL" id="GMT11748.1"/>
    </source>
</evidence>